<dbReference type="InterPro" id="IPR001128">
    <property type="entry name" value="Cyt_P450"/>
</dbReference>
<dbReference type="Pfam" id="PF00067">
    <property type="entry name" value="p450"/>
    <property type="match status" value="1"/>
</dbReference>
<keyword evidence="12" id="KW-1185">Reference proteome</keyword>
<keyword evidence="7 10" id="KW-0408">Iron</keyword>
<proteinExistence type="inferred from homology"/>
<accession>A0A6P3YTB7</accession>
<dbReference type="GeneID" id="107404431"/>
<dbReference type="GO" id="GO:0020037">
    <property type="term" value="F:heme binding"/>
    <property type="evidence" value="ECO:0007669"/>
    <property type="project" value="InterPro"/>
</dbReference>
<dbReference type="GO" id="GO:0005506">
    <property type="term" value="F:iron ion binding"/>
    <property type="evidence" value="ECO:0007669"/>
    <property type="project" value="InterPro"/>
</dbReference>
<evidence type="ECO:0000256" key="2">
    <source>
        <dbReference type="ARBA" id="ARBA00004370"/>
    </source>
</evidence>
<keyword evidence="4 10" id="KW-0349">Heme</keyword>
<evidence type="ECO:0000256" key="3">
    <source>
        <dbReference type="ARBA" id="ARBA00010617"/>
    </source>
</evidence>
<dbReference type="SUPFAM" id="SSF48264">
    <property type="entry name" value="Cytochrome P450"/>
    <property type="match status" value="1"/>
</dbReference>
<evidence type="ECO:0000256" key="11">
    <source>
        <dbReference type="RuleBase" id="RU000461"/>
    </source>
</evidence>
<evidence type="ECO:0000256" key="1">
    <source>
        <dbReference type="ARBA" id="ARBA00001971"/>
    </source>
</evidence>
<gene>
    <name evidence="13" type="primary">LOC107404431</name>
</gene>
<comment type="similarity">
    <text evidence="3 11">Belongs to the cytochrome P450 family.</text>
</comment>
<keyword evidence="9" id="KW-0472">Membrane</keyword>
<organism evidence="12 13">
    <name type="scientific">Ziziphus jujuba</name>
    <name type="common">Chinese jujube</name>
    <name type="synonym">Ziziphus sativa</name>
    <dbReference type="NCBI Taxonomy" id="326968"/>
    <lineage>
        <taxon>Eukaryota</taxon>
        <taxon>Viridiplantae</taxon>
        <taxon>Streptophyta</taxon>
        <taxon>Embryophyta</taxon>
        <taxon>Tracheophyta</taxon>
        <taxon>Spermatophyta</taxon>
        <taxon>Magnoliopsida</taxon>
        <taxon>eudicotyledons</taxon>
        <taxon>Gunneridae</taxon>
        <taxon>Pentapetalae</taxon>
        <taxon>rosids</taxon>
        <taxon>fabids</taxon>
        <taxon>Rosales</taxon>
        <taxon>Rhamnaceae</taxon>
        <taxon>Paliureae</taxon>
        <taxon>Ziziphus</taxon>
    </lineage>
</organism>
<dbReference type="PRINTS" id="PR00385">
    <property type="entry name" value="P450"/>
</dbReference>
<comment type="subcellular location">
    <subcellularLocation>
        <location evidence="2">Membrane</location>
    </subcellularLocation>
</comment>
<evidence type="ECO:0000313" key="13">
    <source>
        <dbReference type="RefSeq" id="XP_015866867.2"/>
    </source>
</evidence>
<dbReference type="RefSeq" id="XP_015866867.2">
    <property type="nucleotide sequence ID" value="XM_016011381.4"/>
</dbReference>
<evidence type="ECO:0000256" key="6">
    <source>
        <dbReference type="ARBA" id="ARBA00023002"/>
    </source>
</evidence>
<protein>
    <submittedName>
        <fullName evidence="13">Licodione synthase</fullName>
    </submittedName>
</protein>
<dbReference type="InterPro" id="IPR002401">
    <property type="entry name" value="Cyt_P450_E_grp-I"/>
</dbReference>
<keyword evidence="5 10" id="KW-0479">Metal-binding</keyword>
<evidence type="ECO:0000256" key="8">
    <source>
        <dbReference type="ARBA" id="ARBA00023033"/>
    </source>
</evidence>
<dbReference type="PRINTS" id="PR00463">
    <property type="entry name" value="EP450I"/>
</dbReference>
<evidence type="ECO:0000313" key="12">
    <source>
        <dbReference type="Proteomes" id="UP001652623"/>
    </source>
</evidence>
<keyword evidence="6 11" id="KW-0560">Oxidoreductase</keyword>
<keyword evidence="8 11" id="KW-0503">Monooxygenase</keyword>
<name>A0A6P3YTB7_ZIZJJ</name>
<evidence type="ECO:0000256" key="4">
    <source>
        <dbReference type="ARBA" id="ARBA00022617"/>
    </source>
</evidence>
<dbReference type="KEGG" id="zju:107404431"/>
<dbReference type="GO" id="GO:0004497">
    <property type="term" value="F:monooxygenase activity"/>
    <property type="evidence" value="ECO:0007669"/>
    <property type="project" value="UniProtKB-KW"/>
</dbReference>
<sequence length="533" mass="60675">MALLVELLFFTLLVFVPLRAITNLIIKHKYGHHLPPGPIALPIIGHFHLLGPLKHRSLYKLSLRYGPLFSLRLGSVRAVVANTGDVAKQFLKTNEFSFIHRPATIGITLVTNNVALTFAPYGPYWKFVKKLTMTELLGTRSVNKFISLRARQCRRFFRFLAQKSELRESVNLSEELSKLTNTIMVQMVLGTQSASIEGRVEEARILTRDVTNIFGEFNLADHFWICKKLDLQGFEKRIDNILARIDKFLEVIIVEREEQRRLRNINGGGRGGRNGVVTEEDEDVKDFLDFLLDVSEDENAEIKLTRTHVKSFVMEYFTAGTDSTATAADWTIGEILNHPKVLEKAREEIDRVVGKNRLVGESDGPNLPYIQAIIKETLRLHPPFPVVNRKCVEACKIDKYMIPENTMLFLNLWAINRDPNFWENPSEFRPERFLEPNERDKMGPIDIKGQHFQALPFGSGRRICPGKNLVLQMLPGLVAGMIQCFDWKVVNGKMDGNDSVMEMDERQGMTLSSARDLVCVPVARFSPLTILDP</sequence>
<dbReference type="PANTHER" id="PTHR47943:SF8">
    <property type="entry name" value="CYTOCHROME P450"/>
    <property type="match status" value="1"/>
</dbReference>
<dbReference type="InParanoid" id="A0A6P3YTB7"/>
<dbReference type="PROSITE" id="PS00086">
    <property type="entry name" value="CYTOCHROME_P450"/>
    <property type="match status" value="1"/>
</dbReference>
<dbReference type="Proteomes" id="UP001652623">
    <property type="component" value="Chromosome 7"/>
</dbReference>
<dbReference type="Gene3D" id="1.10.630.10">
    <property type="entry name" value="Cytochrome P450"/>
    <property type="match status" value="1"/>
</dbReference>
<reference evidence="13" key="1">
    <citation type="submission" date="2025-08" db="UniProtKB">
        <authorList>
            <consortium name="RefSeq"/>
        </authorList>
    </citation>
    <scope>IDENTIFICATION</scope>
    <source>
        <tissue evidence="13">Seedling</tissue>
    </source>
</reference>
<evidence type="ECO:0000256" key="10">
    <source>
        <dbReference type="PIRSR" id="PIRSR602401-1"/>
    </source>
</evidence>
<dbReference type="GO" id="GO:0016020">
    <property type="term" value="C:membrane"/>
    <property type="evidence" value="ECO:0007669"/>
    <property type="project" value="UniProtKB-SubCell"/>
</dbReference>
<dbReference type="AlphaFoldDB" id="A0A6P3YTB7"/>
<comment type="cofactor">
    <cofactor evidence="1 10">
        <name>heme</name>
        <dbReference type="ChEBI" id="CHEBI:30413"/>
    </cofactor>
</comment>
<evidence type="ECO:0000256" key="9">
    <source>
        <dbReference type="ARBA" id="ARBA00023136"/>
    </source>
</evidence>
<dbReference type="GO" id="GO:0016705">
    <property type="term" value="F:oxidoreductase activity, acting on paired donors, with incorporation or reduction of molecular oxygen"/>
    <property type="evidence" value="ECO:0007669"/>
    <property type="project" value="InterPro"/>
</dbReference>
<dbReference type="PANTHER" id="PTHR47943">
    <property type="entry name" value="CYTOCHROME P450 93A3-LIKE"/>
    <property type="match status" value="1"/>
</dbReference>
<dbReference type="InterPro" id="IPR017972">
    <property type="entry name" value="Cyt_P450_CS"/>
</dbReference>
<dbReference type="InterPro" id="IPR036396">
    <property type="entry name" value="Cyt_P450_sf"/>
</dbReference>
<feature type="binding site" description="axial binding residue" evidence="10">
    <location>
        <position position="464"/>
    </location>
    <ligand>
        <name>heme</name>
        <dbReference type="ChEBI" id="CHEBI:30413"/>
    </ligand>
    <ligandPart>
        <name>Fe</name>
        <dbReference type="ChEBI" id="CHEBI:18248"/>
    </ligandPart>
</feature>
<evidence type="ECO:0000256" key="7">
    <source>
        <dbReference type="ARBA" id="ARBA00023004"/>
    </source>
</evidence>
<evidence type="ECO:0000256" key="5">
    <source>
        <dbReference type="ARBA" id="ARBA00022723"/>
    </source>
</evidence>